<sequence>MAREVLEDAFRIAGALVHPTWNEGQPEWTIEAGTLIKRTRCANCGKELPEGHFKFCETRCQNSYNKRLGRLRSAQEDEAVRMAVQYDF</sequence>
<gene>
    <name evidence="1" type="ORF">SAMN05421795_1023</name>
</gene>
<reference evidence="2" key="1">
    <citation type="submission" date="2017-01" db="EMBL/GenBank/DDBJ databases">
        <authorList>
            <person name="Varghese N."/>
            <person name="Submissions S."/>
        </authorList>
    </citation>
    <scope>NUCLEOTIDE SEQUENCE [LARGE SCALE GENOMIC DNA]</scope>
    <source>
        <strain evidence="2">DSM 18714</strain>
    </source>
</reference>
<dbReference type="STRING" id="407234.SAMN05421795_1023"/>
<evidence type="ECO:0000313" key="1">
    <source>
        <dbReference type="EMBL" id="SIS63318.1"/>
    </source>
</evidence>
<accession>A0A1N7KP12</accession>
<dbReference type="Proteomes" id="UP000186098">
    <property type="component" value="Unassembled WGS sequence"/>
</dbReference>
<organism evidence="1 2">
    <name type="scientific">Phaeovulum vinaykumarii</name>
    <dbReference type="NCBI Taxonomy" id="407234"/>
    <lineage>
        <taxon>Bacteria</taxon>
        <taxon>Pseudomonadati</taxon>
        <taxon>Pseudomonadota</taxon>
        <taxon>Alphaproteobacteria</taxon>
        <taxon>Rhodobacterales</taxon>
        <taxon>Paracoccaceae</taxon>
        <taxon>Phaeovulum</taxon>
    </lineage>
</organism>
<proteinExistence type="predicted"/>
<protein>
    <submittedName>
        <fullName evidence="1">Uncharacterized protein</fullName>
    </submittedName>
</protein>
<evidence type="ECO:0000313" key="2">
    <source>
        <dbReference type="Proteomes" id="UP000186098"/>
    </source>
</evidence>
<name>A0A1N7KP12_9RHOB</name>
<keyword evidence="2" id="KW-1185">Reference proteome</keyword>
<dbReference type="EMBL" id="FTOM01000002">
    <property type="protein sequence ID" value="SIS63318.1"/>
    <property type="molecule type" value="Genomic_DNA"/>
</dbReference>
<dbReference type="AlphaFoldDB" id="A0A1N7KP12"/>